<reference evidence="5" key="2">
    <citation type="journal article" date="2023" name="Plants (Basel)">
        <title>Annotation of the Turnera subulata (Passifloraceae) Draft Genome Reveals the S-Locus Evolved after the Divergence of Turneroideae from Passifloroideae in a Stepwise Manner.</title>
        <authorList>
            <person name="Henning P.M."/>
            <person name="Roalson E.H."/>
            <person name="Mir W."/>
            <person name="McCubbin A.G."/>
            <person name="Shore J.S."/>
        </authorList>
    </citation>
    <scope>NUCLEOTIDE SEQUENCE</scope>
    <source>
        <strain evidence="5">F60SS</strain>
    </source>
</reference>
<dbReference type="OrthoDB" id="1908104at2759"/>
<name>A0A9Q0FYC5_9ROSI</name>
<dbReference type="InterPro" id="IPR000010">
    <property type="entry name" value="Cystatin_dom"/>
</dbReference>
<dbReference type="InterPro" id="IPR027214">
    <property type="entry name" value="Cystatin"/>
</dbReference>
<dbReference type="PANTHER" id="PTHR11413">
    <property type="entry name" value="CYSTATIN FAMILY MEMBER"/>
    <property type="match status" value="1"/>
</dbReference>
<proteinExistence type="inferred from homology"/>
<dbReference type="CDD" id="cd00042">
    <property type="entry name" value="CY"/>
    <property type="match status" value="1"/>
</dbReference>
<dbReference type="AlphaFoldDB" id="A0A9Q0FYC5"/>
<keyword evidence="2 3" id="KW-0789">Thiol protease inhibitor</keyword>
<dbReference type="InterPro" id="IPR018073">
    <property type="entry name" value="Prot_inh_cystat_CS"/>
</dbReference>
<protein>
    <recommendedName>
        <fullName evidence="3">Cysteine proteinase inhibitor</fullName>
    </recommendedName>
</protein>
<dbReference type="Proteomes" id="UP001141552">
    <property type="component" value="Unassembled WGS sequence"/>
</dbReference>
<keyword evidence="1 3" id="KW-0646">Protease inhibitor</keyword>
<evidence type="ECO:0000259" key="4">
    <source>
        <dbReference type="Pfam" id="PF16845"/>
    </source>
</evidence>
<feature type="domain" description="Cystatin" evidence="4">
    <location>
        <begin position="7"/>
        <end position="61"/>
    </location>
</feature>
<reference evidence="5" key="1">
    <citation type="submission" date="2022-02" db="EMBL/GenBank/DDBJ databases">
        <authorList>
            <person name="Henning P.M."/>
            <person name="McCubbin A.G."/>
            <person name="Shore J.S."/>
        </authorList>
    </citation>
    <scope>NUCLEOTIDE SEQUENCE</scope>
    <source>
        <strain evidence="5">F60SS</strain>
        <tissue evidence="5">Leaves</tissue>
    </source>
</reference>
<dbReference type="EMBL" id="JAKUCV010003163">
    <property type="protein sequence ID" value="KAJ4839950.1"/>
    <property type="molecule type" value="Genomic_DNA"/>
</dbReference>
<dbReference type="PANTHER" id="PTHR11413:SF116">
    <property type="entry name" value="MULTICYSTATIN"/>
    <property type="match status" value="1"/>
</dbReference>
<dbReference type="InterPro" id="IPR046350">
    <property type="entry name" value="Cystatin_sf"/>
</dbReference>
<feature type="non-terminal residue" evidence="5">
    <location>
        <position position="68"/>
    </location>
</feature>
<evidence type="ECO:0000256" key="1">
    <source>
        <dbReference type="ARBA" id="ARBA00022690"/>
    </source>
</evidence>
<dbReference type="Gene3D" id="3.10.450.10">
    <property type="match status" value="1"/>
</dbReference>
<keyword evidence="6" id="KW-1185">Reference proteome</keyword>
<evidence type="ECO:0000256" key="3">
    <source>
        <dbReference type="RuleBase" id="RU362130"/>
    </source>
</evidence>
<evidence type="ECO:0000313" key="5">
    <source>
        <dbReference type="EMBL" id="KAJ4839950.1"/>
    </source>
</evidence>
<dbReference type="GO" id="GO:0004869">
    <property type="term" value="F:cysteine-type endopeptidase inhibitor activity"/>
    <property type="evidence" value="ECO:0007669"/>
    <property type="project" value="UniProtKB-KW"/>
</dbReference>
<evidence type="ECO:0000313" key="6">
    <source>
        <dbReference type="Proteomes" id="UP001141552"/>
    </source>
</evidence>
<evidence type="ECO:0000256" key="2">
    <source>
        <dbReference type="ARBA" id="ARBA00022704"/>
    </source>
</evidence>
<gene>
    <name evidence="5" type="ORF">Tsubulata_042899</name>
</gene>
<sequence>MYSCKGKHLEFKKVLTAQSQVVAGINYVINLVAGEDGQDSEYKAAVWVKEWENFKKLTSFDLGGPVTT</sequence>
<dbReference type="SUPFAM" id="SSF54403">
    <property type="entry name" value="Cystatin/monellin"/>
    <property type="match status" value="1"/>
</dbReference>
<organism evidence="5 6">
    <name type="scientific">Turnera subulata</name>
    <dbReference type="NCBI Taxonomy" id="218843"/>
    <lineage>
        <taxon>Eukaryota</taxon>
        <taxon>Viridiplantae</taxon>
        <taxon>Streptophyta</taxon>
        <taxon>Embryophyta</taxon>
        <taxon>Tracheophyta</taxon>
        <taxon>Spermatophyta</taxon>
        <taxon>Magnoliopsida</taxon>
        <taxon>eudicotyledons</taxon>
        <taxon>Gunneridae</taxon>
        <taxon>Pentapetalae</taxon>
        <taxon>rosids</taxon>
        <taxon>fabids</taxon>
        <taxon>Malpighiales</taxon>
        <taxon>Passifloraceae</taxon>
        <taxon>Turnera</taxon>
    </lineage>
</organism>
<comment type="similarity">
    <text evidence="3">Belongs to the cystatin family. Phytocystatin subfamily.</text>
</comment>
<comment type="caution">
    <text evidence="5">The sequence shown here is derived from an EMBL/GenBank/DDBJ whole genome shotgun (WGS) entry which is preliminary data.</text>
</comment>
<dbReference type="Pfam" id="PF16845">
    <property type="entry name" value="SQAPI"/>
    <property type="match status" value="1"/>
</dbReference>
<accession>A0A9Q0FYC5</accession>
<dbReference type="PROSITE" id="PS00287">
    <property type="entry name" value="CYSTATIN"/>
    <property type="match status" value="1"/>
</dbReference>